<reference evidence="4 5" key="1">
    <citation type="submission" date="2014-09" db="EMBL/GenBank/DDBJ databases">
        <title>Draft genome sequence of Streptomyces natalensis ATCC 27448, producer of the antifungal pimaricin.</title>
        <authorList>
            <person name="Mendes M.V."/>
            <person name="Beites T."/>
            <person name="Pires S."/>
            <person name="Santos C.L."/>
            <person name="Moradas-Ferreira P."/>
        </authorList>
    </citation>
    <scope>NUCLEOTIDE SEQUENCE [LARGE SCALE GENOMIC DNA]</scope>
    <source>
        <strain evidence="4 5">ATCC 27448</strain>
    </source>
</reference>
<dbReference type="PROSITE" id="PS00012">
    <property type="entry name" value="PHOSPHOPANTETHEINE"/>
    <property type="match status" value="1"/>
</dbReference>
<evidence type="ECO:0000256" key="2">
    <source>
        <dbReference type="ARBA" id="ARBA00022553"/>
    </source>
</evidence>
<sequence>MSNNQGDMVIDEDVMRRCVGHVLPGVEDFSGLDTRFDEIGLDSMLLAELIVQLEEETDGMLDLHVTGRLETLRDLMLSLRPLREAE</sequence>
<evidence type="ECO:0000256" key="1">
    <source>
        <dbReference type="ARBA" id="ARBA00022450"/>
    </source>
</evidence>
<dbReference type="InterPro" id="IPR036736">
    <property type="entry name" value="ACP-like_sf"/>
</dbReference>
<organism evidence="4 5">
    <name type="scientific">Streptomyces natalensis ATCC 27448</name>
    <dbReference type="NCBI Taxonomy" id="1240678"/>
    <lineage>
        <taxon>Bacteria</taxon>
        <taxon>Bacillati</taxon>
        <taxon>Actinomycetota</taxon>
        <taxon>Actinomycetes</taxon>
        <taxon>Kitasatosporales</taxon>
        <taxon>Streptomycetaceae</taxon>
        <taxon>Streptomyces</taxon>
    </lineage>
</organism>
<evidence type="ECO:0000313" key="5">
    <source>
        <dbReference type="Proteomes" id="UP000032458"/>
    </source>
</evidence>
<dbReference type="InterPro" id="IPR009081">
    <property type="entry name" value="PP-bd_ACP"/>
</dbReference>
<dbReference type="InterPro" id="IPR006162">
    <property type="entry name" value="Ppantetheine_attach_site"/>
</dbReference>
<evidence type="ECO:0000313" key="4">
    <source>
        <dbReference type="EMBL" id="KIZ15730.1"/>
    </source>
</evidence>
<evidence type="ECO:0000259" key="3">
    <source>
        <dbReference type="Pfam" id="PF00550"/>
    </source>
</evidence>
<dbReference type="EMBL" id="JRKI01000031">
    <property type="protein sequence ID" value="KIZ15730.1"/>
    <property type="molecule type" value="Genomic_DNA"/>
</dbReference>
<dbReference type="Pfam" id="PF00550">
    <property type="entry name" value="PP-binding"/>
    <property type="match status" value="1"/>
</dbReference>
<gene>
    <name evidence="4" type="ORF">SNA_25025</name>
</gene>
<feature type="domain" description="Carrier" evidence="3">
    <location>
        <begin position="16"/>
        <end position="75"/>
    </location>
</feature>
<comment type="caution">
    <text evidence="4">The sequence shown here is derived from an EMBL/GenBank/DDBJ whole genome shotgun (WGS) entry which is preliminary data.</text>
</comment>
<keyword evidence="2" id="KW-0597">Phosphoprotein</keyword>
<dbReference type="AlphaFoldDB" id="A0A0D7CIS0"/>
<accession>A0A0D7CIS0</accession>
<dbReference type="Proteomes" id="UP000032458">
    <property type="component" value="Unassembled WGS sequence"/>
</dbReference>
<name>A0A0D7CIS0_9ACTN</name>
<dbReference type="PATRIC" id="fig|1240678.4.peg.5320"/>
<keyword evidence="5" id="KW-1185">Reference proteome</keyword>
<protein>
    <recommendedName>
        <fullName evidence="3">Carrier domain-containing protein</fullName>
    </recommendedName>
</protein>
<dbReference type="Gene3D" id="1.10.1200.10">
    <property type="entry name" value="ACP-like"/>
    <property type="match status" value="1"/>
</dbReference>
<keyword evidence="1" id="KW-0596">Phosphopantetheine</keyword>
<proteinExistence type="predicted"/>
<dbReference type="SUPFAM" id="SSF47336">
    <property type="entry name" value="ACP-like"/>
    <property type="match status" value="1"/>
</dbReference>
<dbReference type="RefSeq" id="WP_030063330.1">
    <property type="nucleotide sequence ID" value="NZ_JRKI01000031.1"/>
</dbReference>